<dbReference type="InterPro" id="IPR017937">
    <property type="entry name" value="Thioredoxin_CS"/>
</dbReference>
<evidence type="ECO:0000313" key="12">
    <source>
        <dbReference type="Proteomes" id="UP000218767"/>
    </source>
</evidence>
<feature type="active site" description="Nucleophile" evidence="8">
    <location>
        <position position="33"/>
    </location>
</feature>
<feature type="site" description="Deprotonates C-terminal active site Cys" evidence="8">
    <location>
        <position position="24"/>
    </location>
</feature>
<evidence type="ECO:0000256" key="5">
    <source>
        <dbReference type="ARBA" id="ARBA00023284"/>
    </source>
</evidence>
<dbReference type="Pfam" id="PF00085">
    <property type="entry name" value="Thioredoxin"/>
    <property type="match status" value="1"/>
</dbReference>
<accession>A0A2A4XGG1</accession>
<dbReference type="PIRSF" id="PIRSF000077">
    <property type="entry name" value="Thioredoxin"/>
    <property type="match status" value="1"/>
</dbReference>
<dbReference type="PANTHER" id="PTHR45663:SF40">
    <property type="entry name" value="THIOREDOXIN 2"/>
    <property type="match status" value="1"/>
</dbReference>
<feature type="active site" description="Nucleophile" evidence="8">
    <location>
        <position position="30"/>
    </location>
</feature>
<dbReference type="SUPFAM" id="SSF52833">
    <property type="entry name" value="Thioredoxin-like"/>
    <property type="match status" value="1"/>
</dbReference>
<dbReference type="InterPro" id="IPR013766">
    <property type="entry name" value="Thioredoxin_domain"/>
</dbReference>
<evidence type="ECO:0000256" key="9">
    <source>
        <dbReference type="PIRSR" id="PIRSR000077-4"/>
    </source>
</evidence>
<dbReference type="FunFam" id="3.40.30.10:FF:000001">
    <property type="entry name" value="Thioredoxin"/>
    <property type="match status" value="1"/>
</dbReference>
<dbReference type="InterPro" id="IPR036249">
    <property type="entry name" value="Thioredoxin-like_sf"/>
</dbReference>
<dbReference type="CDD" id="cd02947">
    <property type="entry name" value="TRX_family"/>
    <property type="match status" value="1"/>
</dbReference>
<dbReference type="InterPro" id="IPR005746">
    <property type="entry name" value="Thioredoxin"/>
</dbReference>
<evidence type="ECO:0000256" key="4">
    <source>
        <dbReference type="ARBA" id="ARBA00023157"/>
    </source>
</evidence>
<evidence type="ECO:0000256" key="3">
    <source>
        <dbReference type="ARBA" id="ARBA00022982"/>
    </source>
</evidence>
<reference evidence="12" key="1">
    <citation type="submission" date="2017-08" db="EMBL/GenBank/DDBJ databases">
        <title>A dynamic microbial community with high functional redundancy inhabits the cold, oxic subseafloor aquifer.</title>
        <authorList>
            <person name="Tully B.J."/>
            <person name="Wheat C.G."/>
            <person name="Glazer B.T."/>
            <person name="Huber J.A."/>
        </authorList>
    </citation>
    <scope>NUCLEOTIDE SEQUENCE [LARGE SCALE GENOMIC DNA]</scope>
</reference>
<feature type="domain" description="Thioredoxin" evidence="10">
    <location>
        <begin position="1"/>
        <end position="106"/>
    </location>
</feature>
<keyword evidence="3" id="KW-0249">Electron transport</keyword>
<dbReference type="Gene3D" id="3.40.30.10">
    <property type="entry name" value="Glutaredoxin"/>
    <property type="match status" value="1"/>
</dbReference>
<feature type="site" description="Contributes to redox potential value" evidence="8">
    <location>
        <position position="31"/>
    </location>
</feature>
<dbReference type="GO" id="GO:0005829">
    <property type="term" value="C:cytosol"/>
    <property type="evidence" value="ECO:0007669"/>
    <property type="project" value="TreeGrafter"/>
</dbReference>
<evidence type="ECO:0000256" key="2">
    <source>
        <dbReference type="ARBA" id="ARBA00022448"/>
    </source>
</evidence>
<keyword evidence="2" id="KW-0813">Transport</keyword>
<dbReference type="GO" id="GO:0015035">
    <property type="term" value="F:protein-disulfide reductase activity"/>
    <property type="evidence" value="ECO:0007669"/>
    <property type="project" value="UniProtKB-UniRule"/>
</dbReference>
<dbReference type="Proteomes" id="UP000218767">
    <property type="component" value="Unassembled WGS sequence"/>
</dbReference>
<evidence type="ECO:0000259" key="10">
    <source>
        <dbReference type="PROSITE" id="PS51352"/>
    </source>
</evidence>
<dbReference type="PANTHER" id="PTHR45663">
    <property type="entry name" value="GEO12009P1"/>
    <property type="match status" value="1"/>
</dbReference>
<dbReference type="PRINTS" id="PR00421">
    <property type="entry name" value="THIOREDOXIN"/>
</dbReference>
<comment type="similarity">
    <text evidence="1 7">Belongs to the thioredoxin family.</text>
</comment>
<name>A0A2A4XGG1_9GAMM</name>
<comment type="caution">
    <text evidence="11">The sequence shown here is derived from an EMBL/GenBank/DDBJ whole genome shotgun (WGS) entry which is preliminary data.</text>
</comment>
<evidence type="ECO:0000313" key="11">
    <source>
        <dbReference type="EMBL" id="PCI81670.1"/>
    </source>
</evidence>
<dbReference type="PROSITE" id="PS51352">
    <property type="entry name" value="THIOREDOXIN_2"/>
    <property type="match status" value="1"/>
</dbReference>
<dbReference type="PROSITE" id="PS00194">
    <property type="entry name" value="THIOREDOXIN_1"/>
    <property type="match status" value="1"/>
</dbReference>
<keyword evidence="4 9" id="KW-1015">Disulfide bond</keyword>
<dbReference type="EMBL" id="NVUL01000004">
    <property type="protein sequence ID" value="PCI81670.1"/>
    <property type="molecule type" value="Genomic_DNA"/>
</dbReference>
<dbReference type="AlphaFoldDB" id="A0A2A4XGG1"/>
<proteinExistence type="inferred from homology"/>
<keyword evidence="5 9" id="KW-0676">Redox-active center</keyword>
<sequence>MTNTVLNQNEYESAVADNDWVLLDFWAPWCGPCKSMGPVFEAIAEERTEELFAAKVDVDEFGDLAVKFNVRGVPTLALVHKGKAVSQLVGAQPKSAIDKWIGEQLAS</sequence>
<evidence type="ECO:0000256" key="7">
    <source>
        <dbReference type="PIRNR" id="PIRNR000077"/>
    </source>
</evidence>
<evidence type="ECO:0000256" key="6">
    <source>
        <dbReference type="NCBIfam" id="TIGR01068"/>
    </source>
</evidence>
<evidence type="ECO:0000256" key="1">
    <source>
        <dbReference type="ARBA" id="ARBA00008987"/>
    </source>
</evidence>
<dbReference type="NCBIfam" id="TIGR01068">
    <property type="entry name" value="thioredoxin"/>
    <property type="match status" value="1"/>
</dbReference>
<organism evidence="11 12">
    <name type="scientific">SAR86 cluster bacterium</name>
    <dbReference type="NCBI Taxonomy" id="2030880"/>
    <lineage>
        <taxon>Bacteria</taxon>
        <taxon>Pseudomonadati</taxon>
        <taxon>Pseudomonadota</taxon>
        <taxon>Gammaproteobacteria</taxon>
        <taxon>SAR86 cluster</taxon>
    </lineage>
</organism>
<feature type="site" description="Contributes to redox potential value" evidence="8">
    <location>
        <position position="32"/>
    </location>
</feature>
<protein>
    <recommendedName>
        <fullName evidence="6 7">Thioredoxin</fullName>
    </recommendedName>
</protein>
<gene>
    <name evidence="11" type="primary">trxA</name>
    <name evidence="11" type="ORF">COB20_01585</name>
</gene>
<evidence type="ECO:0000256" key="8">
    <source>
        <dbReference type="PIRSR" id="PIRSR000077-1"/>
    </source>
</evidence>
<feature type="disulfide bond" description="Redox-active" evidence="9">
    <location>
        <begin position="30"/>
        <end position="33"/>
    </location>
</feature>